<evidence type="ECO:0000313" key="3">
    <source>
        <dbReference type="EMBL" id="KAA8576708.1"/>
    </source>
</evidence>
<reference evidence="3 4" key="1">
    <citation type="submission" date="2019-06" db="EMBL/GenBank/DDBJ databases">
        <title>Genome Sequence of the Brown Rot Fungal Pathogen Monilinia fructicola.</title>
        <authorList>
            <person name="De Miccolis Angelini R.M."/>
            <person name="Landi L."/>
            <person name="Abate D."/>
            <person name="Pollastro S."/>
            <person name="Romanazzi G."/>
            <person name="Faretra F."/>
        </authorList>
    </citation>
    <scope>NUCLEOTIDE SEQUENCE [LARGE SCALE GENOMIC DNA]</scope>
    <source>
        <strain evidence="3 4">Mfrc123</strain>
    </source>
</reference>
<gene>
    <name evidence="3" type="ORF">EYC84_006783</name>
</gene>
<feature type="compositionally biased region" description="Polar residues" evidence="2">
    <location>
        <begin position="1"/>
        <end position="11"/>
    </location>
</feature>
<proteinExistence type="inferred from homology"/>
<evidence type="ECO:0000256" key="2">
    <source>
        <dbReference type="SAM" id="MobiDB-lite"/>
    </source>
</evidence>
<dbReference type="OrthoDB" id="3980126at2759"/>
<dbReference type="GO" id="GO:0046579">
    <property type="term" value="P:positive regulation of Ras protein signal transduction"/>
    <property type="evidence" value="ECO:0007669"/>
    <property type="project" value="TreeGrafter"/>
</dbReference>
<feature type="compositionally biased region" description="Basic residues" evidence="2">
    <location>
        <begin position="30"/>
        <end position="39"/>
    </location>
</feature>
<dbReference type="VEuPathDB" id="FungiDB:MFRU_014g01600"/>
<evidence type="ECO:0008006" key="5">
    <source>
        <dbReference type="Google" id="ProtNLM"/>
    </source>
</evidence>
<keyword evidence="4" id="KW-1185">Reference proteome</keyword>
<dbReference type="PANTHER" id="PTHR15243:SF0">
    <property type="entry name" value="SERINE_THREONINE-PROTEIN KINASE 19"/>
    <property type="match status" value="1"/>
</dbReference>
<dbReference type="PANTHER" id="PTHR15243">
    <property type="entry name" value="SERINE/THREONINE-PROTEIN KINASE 19"/>
    <property type="match status" value="1"/>
</dbReference>
<dbReference type="Proteomes" id="UP000322873">
    <property type="component" value="Unassembled WGS sequence"/>
</dbReference>
<accession>A0A5M9K4G1</accession>
<comment type="caution">
    <text evidence="3">The sequence shown here is derived from an EMBL/GenBank/DDBJ whole genome shotgun (WGS) entry which is preliminary data.</text>
</comment>
<dbReference type="InterPro" id="IPR018865">
    <property type="entry name" value="STK19-like"/>
</dbReference>
<feature type="region of interest" description="Disordered" evidence="2">
    <location>
        <begin position="1"/>
        <end position="50"/>
    </location>
</feature>
<protein>
    <recommendedName>
        <fullName evidence="5">Serine-threonine protein kinase 19</fullName>
    </recommendedName>
</protein>
<dbReference type="EMBL" id="VICG01000001">
    <property type="protein sequence ID" value="KAA8576708.1"/>
    <property type="molecule type" value="Genomic_DNA"/>
</dbReference>
<comment type="similarity">
    <text evidence="1">Belongs to the STK19 family.</text>
</comment>
<name>A0A5M9K4G1_MONFR</name>
<evidence type="ECO:0000256" key="1">
    <source>
        <dbReference type="ARBA" id="ARBA00093458"/>
    </source>
</evidence>
<dbReference type="Pfam" id="PF10494">
    <property type="entry name" value="Stk19"/>
    <property type="match status" value="1"/>
</dbReference>
<evidence type="ECO:0000313" key="4">
    <source>
        <dbReference type="Proteomes" id="UP000322873"/>
    </source>
</evidence>
<organism evidence="3 4">
    <name type="scientific">Monilinia fructicola</name>
    <name type="common">Brown rot fungus</name>
    <name type="synonym">Ciboria fructicola</name>
    <dbReference type="NCBI Taxonomy" id="38448"/>
    <lineage>
        <taxon>Eukaryota</taxon>
        <taxon>Fungi</taxon>
        <taxon>Dikarya</taxon>
        <taxon>Ascomycota</taxon>
        <taxon>Pezizomycotina</taxon>
        <taxon>Leotiomycetes</taxon>
        <taxon>Helotiales</taxon>
        <taxon>Sclerotiniaceae</taxon>
        <taxon>Monilinia</taxon>
    </lineage>
</organism>
<sequence length="389" mass="42340">MSLYRSTALSSRTKKSAPSLKRASSPFSSHPKRKPRQRSKSQPECDDDEEQDFFDDKLDDIGPAKAVLTDLNLRDVAQAIKYIRGRMWSGILERRTGMSSIRIAEVLNYRDSLPPIVTVSHVQVLLSSPTAVEREIVELVHRGAMRKVIIGGRGGHGEALILVKDLENMIEKSNLKASFKEEFKKSLQQNPTALNFSRSRFTDEDAQALIHAGFLTSSTTNYTATDHFSRLGDGSRGTLTSLNSISKAASGSLEAIGGEGVVHASGGSGGGAQLAGNGDFSLSLPATGQFLKLLSNARLHLVFLLSKSKFREAPESLLRQRWDGGIEADDGASAAKMSRGEFSGVLPGKTRKWKHYYGISFEWILAECVGAGLVEVFDTRSVGRGIRAL</sequence>
<dbReference type="AlphaFoldDB" id="A0A5M9K4G1"/>